<accession>A0AAN0M435</accession>
<gene>
    <name evidence="1" type="ORF">AABB28_05715</name>
</gene>
<evidence type="ECO:0000313" key="1">
    <source>
        <dbReference type="EMBL" id="WZU64774.1"/>
    </source>
</evidence>
<organism evidence="1 2">
    <name type="scientific">Yoonia algicola</name>
    <dbReference type="NCBI Taxonomy" id="3137368"/>
    <lineage>
        <taxon>Bacteria</taxon>
        <taxon>Pseudomonadati</taxon>
        <taxon>Pseudomonadota</taxon>
        <taxon>Alphaproteobacteria</taxon>
        <taxon>Rhodobacterales</taxon>
        <taxon>Paracoccaceae</taxon>
        <taxon>Yoonia</taxon>
    </lineage>
</organism>
<evidence type="ECO:0008006" key="3">
    <source>
        <dbReference type="Google" id="ProtNLM"/>
    </source>
</evidence>
<dbReference type="KEGG" id="yag:AABB28_05715"/>
<evidence type="ECO:0000313" key="2">
    <source>
        <dbReference type="Proteomes" id="UP001451782"/>
    </source>
</evidence>
<reference evidence="1 2" key="1">
    <citation type="submission" date="2024-04" db="EMBL/GenBank/DDBJ databases">
        <title>Phylogenomic analyses of a clade within the roseobacter group suggest taxonomic reassignments of species of the genera Aestuariivita, Citreicella, Loktanella, Nautella, Pelagibaca, Ruegeria, Thalassobius, Thiobacimonas and Tropicibacter, and the proposal o.</title>
        <authorList>
            <person name="Jeon C.O."/>
        </authorList>
    </citation>
    <scope>NUCLEOTIDE SEQUENCE [LARGE SCALE GENOMIC DNA]</scope>
    <source>
        <strain evidence="1 2">G8-12</strain>
    </source>
</reference>
<dbReference type="SUPFAM" id="SSF102588">
    <property type="entry name" value="LmbE-like"/>
    <property type="match status" value="1"/>
</dbReference>
<dbReference type="AlphaFoldDB" id="A0AAN0M435"/>
<sequence length="97" mass="11054">MQQFKPDIVITHNANGEYGHREHVLLHHAVMHAAKEAELPAVLTFGNGQDRPGLEIAVNAEKKRELFAFYLPQWKGVERYDFALAPEIFVREDATGR</sequence>
<dbReference type="EMBL" id="CP151762">
    <property type="protein sequence ID" value="WZU64774.1"/>
    <property type="molecule type" value="Genomic_DNA"/>
</dbReference>
<dbReference type="Gene3D" id="3.40.50.10320">
    <property type="entry name" value="LmbE-like"/>
    <property type="match status" value="1"/>
</dbReference>
<name>A0AAN0M435_9RHOB</name>
<dbReference type="Proteomes" id="UP001451782">
    <property type="component" value="Chromosome"/>
</dbReference>
<proteinExistence type="predicted"/>
<keyword evidence="2" id="KW-1185">Reference proteome</keyword>
<dbReference type="RefSeq" id="WP_342071131.1">
    <property type="nucleotide sequence ID" value="NZ_CP151762.1"/>
</dbReference>
<dbReference type="InterPro" id="IPR024078">
    <property type="entry name" value="LmbE-like_dom_sf"/>
</dbReference>
<protein>
    <recommendedName>
        <fullName evidence="3">GlcNAc-PI de-N-acetylase</fullName>
    </recommendedName>
</protein>